<accession>A0A835Z063</accession>
<evidence type="ECO:0000313" key="2">
    <source>
        <dbReference type="Proteomes" id="UP000664859"/>
    </source>
</evidence>
<dbReference type="AlphaFoldDB" id="A0A835Z063"/>
<dbReference type="OrthoDB" id="228165at2759"/>
<name>A0A835Z063_9STRA</name>
<dbReference type="EMBL" id="JAFCMP010000445">
    <property type="protein sequence ID" value="KAG5179793.1"/>
    <property type="molecule type" value="Genomic_DNA"/>
</dbReference>
<keyword evidence="2" id="KW-1185">Reference proteome</keyword>
<dbReference type="InterPro" id="IPR029063">
    <property type="entry name" value="SAM-dependent_MTases_sf"/>
</dbReference>
<gene>
    <name evidence="1" type="ORF">JKP88DRAFT_273628</name>
</gene>
<comment type="caution">
    <text evidence="1">The sequence shown here is derived from an EMBL/GenBank/DDBJ whole genome shotgun (WGS) entry which is preliminary data.</text>
</comment>
<sequence>MRWRLGVTSDRGITFAAPHPLTRPLGDKHLLAPEDFRTVIDVLRYATDHTSATHVSDFAKLVRSNVIREGPTAGWSTVYMRPWAMLMLSAWREGEETLMNAMKPFPGVLWLKMHNGFHSDCAFRAKEMLVFEADETMAVQLPAIVHAFLVEVKGRPRFLDLTSLPEAIDNFDKHAVGASPPRASFDLRAAAVKLEWGKVLHAAEKRLVAMKKGEGRFLDRERATVLYVVLDAAPPFAEAAEARGYTEVYPPGWLEVGVGAQGTLSRMVLDGDPRRTLTGVEVLASSANSARRTLKQYFGKNRFTIVETASYDLHEGPFDALLCEVVGVVASSEGIVEVVDDLRARGVLLPLCAVIPARVETWFAPVCLRAKDLKRGGLYVTERFASVKPISFDDTAPSRGRGLLERYDLGTGERLTANRTAFSIDRDCTLHGIGINSTEDFMCKTAGAATVARNEGADFMSLKVSGAGDRAILQSKRYVIAAVGCSRITTVVATLGAATGVRARAGAFDCTDDREDDARGDGFFVEVDDGAVYVVMRSSTNGTTGVDTRVAQADWNLDKLNGTGISRATLDTTLPNVYLIAQEASAGVGSTKIGVLVEGSVVYIHRFDPAVGVAPVRTSVLPVRFELESITGAAEVKVTSSSVNSSGRVPRGVRRSVGMRAAARDISIAATSNPMLSLRLGACRAFARMSALHMTCTTAAFYELILNGTIVGASWSTAPEGKLIEHDTQATDIVGGVCITSGYLSAGTTYTVELDECVPAFASDVAGVADVFTLNTVCLMSSGLVWASADVEELT</sequence>
<proteinExistence type="predicted"/>
<evidence type="ECO:0000313" key="1">
    <source>
        <dbReference type="EMBL" id="KAG5179793.1"/>
    </source>
</evidence>
<organism evidence="1 2">
    <name type="scientific">Tribonema minus</name>
    <dbReference type="NCBI Taxonomy" id="303371"/>
    <lineage>
        <taxon>Eukaryota</taxon>
        <taxon>Sar</taxon>
        <taxon>Stramenopiles</taxon>
        <taxon>Ochrophyta</taxon>
        <taxon>PX clade</taxon>
        <taxon>Xanthophyceae</taxon>
        <taxon>Tribonematales</taxon>
        <taxon>Tribonemataceae</taxon>
        <taxon>Tribonema</taxon>
    </lineage>
</organism>
<dbReference type="Gene3D" id="3.40.50.150">
    <property type="entry name" value="Vaccinia Virus protein VP39"/>
    <property type="match status" value="1"/>
</dbReference>
<protein>
    <submittedName>
        <fullName evidence="1">Uncharacterized protein</fullName>
    </submittedName>
</protein>
<reference evidence="1" key="1">
    <citation type="submission" date="2021-02" db="EMBL/GenBank/DDBJ databases">
        <title>First Annotated Genome of the Yellow-green Alga Tribonema minus.</title>
        <authorList>
            <person name="Mahan K.M."/>
        </authorList>
    </citation>
    <scope>NUCLEOTIDE SEQUENCE</scope>
    <source>
        <strain evidence="1">UTEX B ZZ1240</strain>
    </source>
</reference>
<dbReference type="Proteomes" id="UP000664859">
    <property type="component" value="Unassembled WGS sequence"/>
</dbReference>